<dbReference type="GO" id="GO:0006508">
    <property type="term" value="P:proteolysis"/>
    <property type="evidence" value="ECO:0007669"/>
    <property type="project" value="InterPro"/>
</dbReference>
<evidence type="ECO:0008006" key="4">
    <source>
        <dbReference type="Google" id="ProtNLM"/>
    </source>
</evidence>
<dbReference type="STRING" id="29172.A0A0D8Y3L1"/>
<name>A0A0D8Y3L1_DICVI</name>
<dbReference type="Pfam" id="PF00450">
    <property type="entry name" value="Peptidase_S10"/>
    <property type="match status" value="1"/>
</dbReference>
<dbReference type="OrthoDB" id="5815718at2759"/>
<gene>
    <name evidence="2" type="ORF">DICVIV_02369</name>
</gene>
<comment type="similarity">
    <text evidence="1">Belongs to the peptidase S10 family.</text>
</comment>
<reference evidence="3" key="2">
    <citation type="journal article" date="2016" name="Sci. Rep.">
        <title>Dictyocaulus viviparus genome, variome and transcriptome elucidate lungworm biology and support future intervention.</title>
        <authorList>
            <person name="McNulty S.N."/>
            <person name="Strube C."/>
            <person name="Rosa B.A."/>
            <person name="Martin J.C."/>
            <person name="Tyagi R."/>
            <person name="Choi Y.J."/>
            <person name="Wang Q."/>
            <person name="Hallsworth Pepin K."/>
            <person name="Zhang X."/>
            <person name="Ozersky P."/>
            <person name="Wilson R.K."/>
            <person name="Sternberg P.W."/>
            <person name="Gasser R.B."/>
            <person name="Mitreva M."/>
        </authorList>
    </citation>
    <scope>NUCLEOTIDE SEQUENCE [LARGE SCALE GENOMIC DNA]</scope>
    <source>
        <strain evidence="3">HannoverDv2000</strain>
    </source>
</reference>
<evidence type="ECO:0000256" key="1">
    <source>
        <dbReference type="ARBA" id="ARBA00009431"/>
    </source>
</evidence>
<dbReference type="GO" id="GO:0004185">
    <property type="term" value="F:serine-type carboxypeptidase activity"/>
    <property type="evidence" value="ECO:0007669"/>
    <property type="project" value="InterPro"/>
</dbReference>
<dbReference type="Proteomes" id="UP000053766">
    <property type="component" value="Unassembled WGS sequence"/>
</dbReference>
<accession>A0A0D8Y3L1</accession>
<protein>
    <recommendedName>
        <fullName evidence="4">Serine carboxypeptidase</fullName>
    </recommendedName>
</protein>
<dbReference type="AlphaFoldDB" id="A0A0D8Y3L1"/>
<dbReference type="InterPro" id="IPR029058">
    <property type="entry name" value="AB_hydrolase_fold"/>
</dbReference>
<organism evidence="2 3">
    <name type="scientific">Dictyocaulus viviparus</name>
    <name type="common">Bovine lungworm</name>
    <dbReference type="NCBI Taxonomy" id="29172"/>
    <lineage>
        <taxon>Eukaryota</taxon>
        <taxon>Metazoa</taxon>
        <taxon>Ecdysozoa</taxon>
        <taxon>Nematoda</taxon>
        <taxon>Chromadorea</taxon>
        <taxon>Rhabditida</taxon>
        <taxon>Rhabditina</taxon>
        <taxon>Rhabditomorpha</taxon>
        <taxon>Strongyloidea</taxon>
        <taxon>Metastrongylidae</taxon>
        <taxon>Dictyocaulus</taxon>
    </lineage>
</organism>
<keyword evidence="3" id="KW-1185">Reference proteome</keyword>
<dbReference type="SUPFAM" id="SSF53474">
    <property type="entry name" value="alpha/beta-Hydrolases"/>
    <property type="match status" value="1"/>
</dbReference>
<dbReference type="EMBL" id="KN716183">
    <property type="protein sequence ID" value="KJH51453.1"/>
    <property type="molecule type" value="Genomic_DNA"/>
</dbReference>
<evidence type="ECO:0000313" key="2">
    <source>
        <dbReference type="EMBL" id="KJH51453.1"/>
    </source>
</evidence>
<dbReference type="InterPro" id="IPR001563">
    <property type="entry name" value="Peptidase_S10"/>
</dbReference>
<sequence length="140" mass="15873">MDTTIRDKLGIIPDHVKFGAQSAAVFSRQSEDFMKPIWSTVDELLINGTNVIVYNGNQDLICDSIGTEMWMDRLTWTGMKSFKTMKKVKFGTKSFPLAGFMKRYSNLSFYLILRGGHMVPHDTPEAALKVVQQILIDYSS</sequence>
<proteinExistence type="inferred from homology"/>
<evidence type="ECO:0000313" key="3">
    <source>
        <dbReference type="Proteomes" id="UP000053766"/>
    </source>
</evidence>
<reference evidence="2 3" key="1">
    <citation type="submission" date="2013-11" db="EMBL/GenBank/DDBJ databases">
        <title>Draft genome of the bovine lungworm Dictyocaulus viviparus.</title>
        <authorList>
            <person name="Mitreva M."/>
        </authorList>
    </citation>
    <scope>NUCLEOTIDE SEQUENCE [LARGE SCALE GENOMIC DNA]</scope>
    <source>
        <strain evidence="2 3">HannoverDv2000</strain>
    </source>
</reference>
<dbReference type="Gene3D" id="3.40.50.1820">
    <property type="entry name" value="alpha/beta hydrolase"/>
    <property type="match status" value="1"/>
</dbReference>